<dbReference type="Gene3D" id="1.10.510.10">
    <property type="entry name" value="Transferase(Phosphotransferase) domain 1"/>
    <property type="match status" value="1"/>
</dbReference>
<protein>
    <recommendedName>
        <fullName evidence="1">non-specific serine/threonine protein kinase</fullName>
        <ecNumber evidence="1">2.7.11.1</ecNumber>
    </recommendedName>
</protein>
<feature type="transmembrane region" description="Helical" evidence="10">
    <location>
        <begin position="362"/>
        <end position="384"/>
    </location>
</feature>
<evidence type="ECO:0000256" key="1">
    <source>
        <dbReference type="ARBA" id="ARBA00012513"/>
    </source>
</evidence>
<dbReference type="CDD" id="cd14014">
    <property type="entry name" value="STKc_PknB_like"/>
    <property type="match status" value="1"/>
</dbReference>
<dbReference type="PROSITE" id="PS00108">
    <property type="entry name" value="PROTEIN_KINASE_ST"/>
    <property type="match status" value="1"/>
</dbReference>
<dbReference type="GO" id="GO:0005524">
    <property type="term" value="F:ATP binding"/>
    <property type="evidence" value="ECO:0007669"/>
    <property type="project" value="UniProtKB-KW"/>
</dbReference>
<proteinExistence type="predicted"/>
<keyword evidence="13" id="KW-1185">Reference proteome</keyword>
<evidence type="ECO:0000256" key="10">
    <source>
        <dbReference type="SAM" id="Phobius"/>
    </source>
</evidence>
<feature type="compositionally biased region" description="Polar residues" evidence="9">
    <location>
        <begin position="424"/>
        <end position="435"/>
    </location>
</feature>
<dbReference type="InterPro" id="IPR011009">
    <property type="entry name" value="Kinase-like_dom_sf"/>
</dbReference>
<keyword evidence="2" id="KW-0723">Serine/threonine-protein kinase</keyword>
<dbReference type="EC" id="2.7.11.1" evidence="1"/>
<sequence length="448" mass="47274">MLSSGQLLADRYKLTSRIAVGGMGEVWQASDTRLDRTVAVKILKAELSGDAEFLHRFRTEARMTASLNHPGIAAVHDYGETIFDGDLSIAYLVMELVDGDPLAGLLAKHGRLSAEFTLDMLEQAGNALQAAHEQGLVHRDVKPGNILVTSAGQVKITDFGVAKAADAAPVTRSGMVMGTAHYIAPEQALGHPAEPASDVYSLAVCGYECLAGHRPFLSENAVTVAMMHIRDIAPPLPPDVPPAARAVIEATLVKDPRQRYNNGGEFAAAVAAVRAGLPLPTPSGLVNAAYATGQQPVQQPPQQQQPVQQPQQPISQPVPPQQQHMPVGPPSPAVNPMVAIGPPSRPVMRPAMVPVPRKKTQWGWWALLAAILLVVLVAGIVLVAKMIGSSGSPPHTGQTSSQVVPGRQPPAEAPPASSAYPADTSGTTDDGQQGIMTAPWTEWNGTQR</sequence>
<dbReference type="FunFam" id="3.30.200.20:FF:000035">
    <property type="entry name" value="Serine/threonine protein kinase Stk1"/>
    <property type="match status" value="1"/>
</dbReference>
<dbReference type="Proteomes" id="UP000399805">
    <property type="component" value="Unassembled WGS sequence"/>
</dbReference>
<evidence type="ECO:0000256" key="8">
    <source>
        <dbReference type="ARBA" id="ARBA00048679"/>
    </source>
</evidence>
<dbReference type="SMART" id="SM00220">
    <property type="entry name" value="S_TKc"/>
    <property type="match status" value="1"/>
</dbReference>
<evidence type="ECO:0000313" key="13">
    <source>
        <dbReference type="Proteomes" id="UP000399805"/>
    </source>
</evidence>
<keyword evidence="4" id="KW-0547">Nucleotide-binding</keyword>
<keyword evidence="10" id="KW-0812">Transmembrane</keyword>
<dbReference type="AlphaFoldDB" id="A0A6I8LZB0"/>
<dbReference type="GO" id="GO:0045717">
    <property type="term" value="P:negative regulation of fatty acid biosynthetic process"/>
    <property type="evidence" value="ECO:0007669"/>
    <property type="project" value="UniProtKB-ARBA"/>
</dbReference>
<keyword evidence="5 12" id="KW-0418">Kinase</keyword>
<evidence type="ECO:0000256" key="5">
    <source>
        <dbReference type="ARBA" id="ARBA00022777"/>
    </source>
</evidence>
<organism evidence="12 13">
    <name type="scientific">Amycolatopsis camponoti</name>
    <dbReference type="NCBI Taxonomy" id="2606593"/>
    <lineage>
        <taxon>Bacteria</taxon>
        <taxon>Bacillati</taxon>
        <taxon>Actinomycetota</taxon>
        <taxon>Actinomycetes</taxon>
        <taxon>Pseudonocardiales</taxon>
        <taxon>Pseudonocardiaceae</taxon>
        <taxon>Amycolatopsis</taxon>
    </lineage>
</organism>
<accession>A0A6I8LZB0</accession>
<evidence type="ECO:0000313" key="12">
    <source>
        <dbReference type="EMBL" id="VVJ23538.1"/>
    </source>
</evidence>
<dbReference type="RefSeq" id="WP_155548335.1">
    <property type="nucleotide sequence ID" value="NZ_CABVGP010000003.1"/>
</dbReference>
<gene>
    <name evidence="12" type="ORF">AA23TX_08435</name>
</gene>
<dbReference type="PANTHER" id="PTHR43289:SF6">
    <property type="entry name" value="SERINE_THREONINE-PROTEIN KINASE NEKL-3"/>
    <property type="match status" value="1"/>
</dbReference>
<reference evidence="12 13" key="1">
    <citation type="submission" date="2019-09" db="EMBL/GenBank/DDBJ databases">
        <authorList>
            <person name="Leyn A S."/>
        </authorList>
    </citation>
    <scope>NUCLEOTIDE SEQUENCE [LARGE SCALE GENOMIC DNA]</scope>
    <source>
        <strain evidence="12">AA231_1</strain>
    </source>
</reference>
<dbReference type="FunFam" id="1.10.510.10:FF:000021">
    <property type="entry name" value="Serine/threonine protein kinase"/>
    <property type="match status" value="1"/>
</dbReference>
<evidence type="ECO:0000256" key="6">
    <source>
        <dbReference type="ARBA" id="ARBA00022840"/>
    </source>
</evidence>
<feature type="domain" description="Protein kinase" evidence="11">
    <location>
        <begin position="12"/>
        <end position="273"/>
    </location>
</feature>
<dbReference type="Pfam" id="PF00069">
    <property type="entry name" value="Pkinase"/>
    <property type="match status" value="1"/>
</dbReference>
<dbReference type="InterPro" id="IPR008271">
    <property type="entry name" value="Ser/Thr_kinase_AS"/>
</dbReference>
<keyword evidence="3 12" id="KW-0808">Transferase</keyword>
<feature type="region of interest" description="Disordered" evidence="9">
    <location>
        <begin position="388"/>
        <end position="448"/>
    </location>
</feature>
<dbReference type="InterPro" id="IPR000719">
    <property type="entry name" value="Prot_kinase_dom"/>
</dbReference>
<dbReference type="SUPFAM" id="SSF56112">
    <property type="entry name" value="Protein kinase-like (PK-like)"/>
    <property type="match status" value="1"/>
</dbReference>
<feature type="region of interest" description="Disordered" evidence="9">
    <location>
        <begin position="294"/>
        <end position="341"/>
    </location>
</feature>
<keyword evidence="10" id="KW-1133">Transmembrane helix</keyword>
<dbReference type="Gene3D" id="3.30.200.20">
    <property type="entry name" value="Phosphorylase Kinase, domain 1"/>
    <property type="match status" value="1"/>
</dbReference>
<evidence type="ECO:0000259" key="11">
    <source>
        <dbReference type="PROSITE" id="PS50011"/>
    </source>
</evidence>
<feature type="compositionally biased region" description="Polar residues" evidence="9">
    <location>
        <begin position="389"/>
        <end position="403"/>
    </location>
</feature>
<comment type="catalytic activity">
    <reaction evidence="8">
        <text>L-seryl-[protein] + ATP = O-phospho-L-seryl-[protein] + ADP + H(+)</text>
        <dbReference type="Rhea" id="RHEA:17989"/>
        <dbReference type="Rhea" id="RHEA-COMP:9863"/>
        <dbReference type="Rhea" id="RHEA-COMP:11604"/>
        <dbReference type="ChEBI" id="CHEBI:15378"/>
        <dbReference type="ChEBI" id="CHEBI:29999"/>
        <dbReference type="ChEBI" id="CHEBI:30616"/>
        <dbReference type="ChEBI" id="CHEBI:83421"/>
        <dbReference type="ChEBI" id="CHEBI:456216"/>
        <dbReference type="EC" id="2.7.11.1"/>
    </reaction>
</comment>
<evidence type="ECO:0000256" key="3">
    <source>
        <dbReference type="ARBA" id="ARBA00022679"/>
    </source>
</evidence>
<dbReference type="PROSITE" id="PS50011">
    <property type="entry name" value="PROTEIN_KINASE_DOM"/>
    <property type="match status" value="1"/>
</dbReference>
<dbReference type="GO" id="GO:0004674">
    <property type="term" value="F:protein serine/threonine kinase activity"/>
    <property type="evidence" value="ECO:0007669"/>
    <property type="project" value="UniProtKB-KW"/>
</dbReference>
<keyword evidence="10" id="KW-0472">Membrane</keyword>
<dbReference type="PANTHER" id="PTHR43289">
    <property type="entry name" value="MITOGEN-ACTIVATED PROTEIN KINASE KINASE KINASE 20-RELATED"/>
    <property type="match status" value="1"/>
</dbReference>
<evidence type="ECO:0000256" key="4">
    <source>
        <dbReference type="ARBA" id="ARBA00022741"/>
    </source>
</evidence>
<dbReference type="EMBL" id="CABVGP010000003">
    <property type="protein sequence ID" value="VVJ23538.1"/>
    <property type="molecule type" value="Genomic_DNA"/>
</dbReference>
<feature type="compositionally biased region" description="Low complexity" evidence="9">
    <location>
        <begin position="294"/>
        <end position="326"/>
    </location>
</feature>
<name>A0A6I8LZB0_9PSEU</name>
<evidence type="ECO:0000256" key="2">
    <source>
        <dbReference type="ARBA" id="ARBA00022527"/>
    </source>
</evidence>
<evidence type="ECO:0000256" key="7">
    <source>
        <dbReference type="ARBA" id="ARBA00047899"/>
    </source>
</evidence>
<keyword evidence="6" id="KW-0067">ATP-binding</keyword>
<evidence type="ECO:0000256" key="9">
    <source>
        <dbReference type="SAM" id="MobiDB-lite"/>
    </source>
</evidence>
<comment type="catalytic activity">
    <reaction evidence="7">
        <text>L-threonyl-[protein] + ATP = O-phospho-L-threonyl-[protein] + ADP + H(+)</text>
        <dbReference type="Rhea" id="RHEA:46608"/>
        <dbReference type="Rhea" id="RHEA-COMP:11060"/>
        <dbReference type="Rhea" id="RHEA-COMP:11605"/>
        <dbReference type="ChEBI" id="CHEBI:15378"/>
        <dbReference type="ChEBI" id="CHEBI:30013"/>
        <dbReference type="ChEBI" id="CHEBI:30616"/>
        <dbReference type="ChEBI" id="CHEBI:61977"/>
        <dbReference type="ChEBI" id="CHEBI:456216"/>
        <dbReference type="EC" id="2.7.11.1"/>
    </reaction>
</comment>